<keyword evidence="1" id="KW-0472">Membrane</keyword>
<dbReference type="RefSeq" id="WP_006805930.1">
    <property type="nucleotide sequence ID" value="NZ_GG700634.1"/>
</dbReference>
<reference evidence="2 3" key="1">
    <citation type="submission" date="2009-09" db="EMBL/GenBank/DDBJ databases">
        <authorList>
            <person name="Weinstock G."/>
            <person name="Sodergren E."/>
            <person name="Clifton S."/>
            <person name="Fulton L."/>
            <person name="Fulton B."/>
            <person name="Courtney L."/>
            <person name="Fronick C."/>
            <person name="Harrison M."/>
            <person name="Strong C."/>
            <person name="Farmer C."/>
            <person name="Delahaunty K."/>
            <person name="Markovic C."/>
            <person name="Hall O."/>
            <person name="Minx P."/>
            <person name="Tomlinson C."/>
            <person name="Mitreva M."/>
            <person name="Nelson J."/>
            <person name="Hou S."/>
            <person name="Wollam A."/>
            <person name="Pepin K.H."/>
            <person name="Johnson M."/>
            <person name="Bhonagiri V."/>
            <person name="Nash W.E."/>
            <person name="Warren W."/>
            <person name="Chinwalla A."/>
            <person name="Mardis E.R."/>
            <person name="Wilson R.K."/>
        </authorList>
    </citation>
    <scope>NUCLEOTIDE SEQUENCE [LARGE SCALE GENOMIC DNA]</scope>
    <source>
        <strain evidence="2 3">F0254</strain>
    </source>
</reference>
<evidence type="ECO:0000313" key="2">
    <source>
        <dbReference type="EMBL" id="EEX73315.1"/>
    </source>
</evidence>
<dbReference type="Proteomes" id="UP000006233">
    <property type="component" value="Unassembled WGS sequence"/>
</dbReference>
<gene>
    <name evidence="2" type="ORF">GCWU000323_02643</name>
</gene>
<evidence type="ECO:0000313" key="3">
    <source>
        <dbReference type="Proteomes" id="UP000006233"/>
    </source>
</evidence>
<dbReference type="HOGENOM" id="CLU_2330317_0_0_0"/>
<proteinExistence type="predicted"/>
<keyword evidence="1" id="KW-0812">Transmembrane</keyword>
<dbReference type="STRING" id="634994.GCWU000323_02643"/>
<organism evidence="2 3">
    <name type="scientific">Leptotrichia hofstadii F0254</name>
    <dbReference type="NCBI Taxonomy" id="634994"/>
    <lineage>
        <taxon>Bacteria</taxon>
        <taxon>Fusobacteriati</taxon>
        <taxon>Fusobacteriota</taxon>
        <taxon>Fusobacteriia</taxon>
        <taxon>Fusobacteriales</taxon>
        <taxon>Leptotrichiaceae</taxon>
        <taxon>Leptotrichia</taxon>
    </lineage>
</organism>
<dbReference type="AlphaFoldDB" id="C9N1C2"/>
<dbReference type="EMBL" id="ACVB02000029">
    <property type="protein sequence ID" value="EEX73315.1"/>
    <property type="molecule type" value="Genomic_DNA"/>
</dbReference>
<evidence type="ECO:0000256" key="1">
    <source>
        <dbReference type="SAM" id="Phobius"/>
    </source>
</evidence>
<keyword evidence="1" id="KW-1133">Transmembrane helix</keyword>
<accession>C9N1C2</accession>
<name>C9N1C2_9FUSO</name>
<feature type="transmembrane region" description="Helical" evidence="1">
    <location>
        <begin position="76"/>
        <end position="97"/>
    </location>
</feature>
<sequence length="98" mass="11665">MKENFENNTNSLWENINGIEFSKNEEIYDIIKNNLKNENEFKVDFGYTDGFHKSKANNKKISLFQMMIFQKTKQPFLMSLSILKTVLLTRLIMTMLFK</sequence>
<protein>
    <submittedName>
        <fullName evidence="2">Uncharacterized protein</fullName>
    </submittedName>
</protein>
<comment type="caution">
    <text evidence="2">The sequence shown here is derived from an EMBL/GenBank/DDBJ whole genome shotgun (WGS) entry which is preliminary data.</text>
</comment>